<dbReference type="AlphaFoldDB" id="A0A7K1TD84"/>
<evidence type="ECO:0000256" key="5">
    <source>
        <dbReference type="SAM" id="MobiDB-lite"/>
    </source>
</evidence>
<comment type="caution">
    <text evidence="7">The sequence shown here is derived from an EMBL/GenBank/DDBJ whole genome shotgun (WGS) entry which is preliminary data.</text>
</comment>
<reference evidence="7 8" key="1">
    <citation type="submission" date="2019-12" db="EMBL/GenBank/DDBJ databases">
        <title>Hymenobacter sp. HMF4947 Genome sequencing and assembly.</title>
        <authorList>
            <person name="Kang H."/>
            <person name="Cha I."/>
            <person name="Kim H."/>
            <person name="Joh K."/>
        </authorList>
    </citation>
    <scope>NUCLEOTIDE SEQUENCE [LARGE SCALE GENOMIC DNA]</scope>
    <source>
        <strain evidence="7 8">HMF4947</strain>
    </source>
</reference>
<comment type="subcellular location">
    <subcellularLocation>
        <location evidence="1">Endomembrane system</location>
        <topology evidence="1">Multi-pass membrane protein</topology>
    </subcellularLocation>
</comment>
<protein>
    <submittedName>
        <fullName evidence="7">DUF1232 domain-containing protein</fullName>
    </submittedName>
</protein>
<feature type="domain" description="DUF1232" evidence="6">
    <location>
        <begin position="88"/>
        <end position="123"/>
    </location>
</feature>
<gene>
    <name evidence="7" type="ORF">GO988_08480</name>
</gene>
<dbReference type="EMBL" id="WQKZ01000002">
    <property type="protein sequence ID" value="MVN76358.1"/>
    <property type="molecule type" value="Genomic_DNA"/>
</dbReference>
<keyword evidence="8" id="KW-1185">Reference proteome</keyword>
<evidence type="ECO:0000256" key="3">
    <source>
        <dbReference type="ARBA" id="ARBA00022989"/>
    </source>
</evidence>
<evidence type="ECO:0000256" key="2">
    <source>
        <dbReference type="ARBA" id="ARBA00022692"/>
    </source>
</evidence>
<accession>A0A7K1TD84</accession>
<keyword evidence="2" id="KW-0812">Transmembrane</keyword>
<keyword evidence="4" id="KW-0472">Membrane</keyword>
<evidence type="ECO:0000313" key="8">
    <source>
        <dbReference type="Proteomes" id="UP000441336"/>
    </source>
</evidence>
<organism evidence="7 8">
    <name type="scientific">Hymenobacter ginkgonis</name>
    <dbReference type="NCBI Taxonomy" id="2682976"/>
    <lineage>
        <taxon>Bacteria</taxon>
        <taxon>Pseudomonadati</taxon>
        <taxon>Bacteroidota</taxon>
        <taxon>Cytophagia</taxon>
        <taxon>Cytophagales</taxon>
        <taxon>Hymenobacteraceae</taxon>
        <taxon>Hymenobacter</taxon>
    </lineage>
</organism>
<feature type="compositionally biased region" description="Polar residues" evidence="5">
    <location>
        <begin position="174"/>
        <end position="188"/>
    </location>
</feature>
<evidence type="ECO:0000313" key="7">
    <source>
        <dbReference type="EMBL" id="MVN76358.1"/>
    </source>
</evidence>
<feature type="compositionally biased region" description="Polar residues" evidence="5">
    <location>
        <begin position="198"/>
        <end position="216"/>
    </location>
</feature>
<evidence type="ECO:0000259" key="6">
    <source>
        <dbReference type="Pfam" id="PF06803"/>
    </source>
</evidence>
<evidence type="ECO:0000256" key="1">
    <source>
        <dbReference type="ARBA" id="ARBA00004127"/>
    </source>
</evidence>
<keyword evidence="3" id="KW-1133">Transmembrane helix</keyword>
<sequence length="260" mass="27479">MATYNSPPPSGNDIAGSAIFKKFLAAAEGYIKQPTRLKKLLVDAFNKAREKKELGALAHEAWETLQSLFRLIKMSASGEYTGVPGTTVAAAVAVLIYFLSPIDLIPDFIPVIGLLDDMALVAWFSTSIKHELDKFHEWEEAKAATLVSDEELTKTGASEVTKPKPVGYEPWETRSASSTNQSAKNAGTTAYPEAPAGTHQSATDAGLGSPTSSTTAPIHDVGPDGPLPTPQKSTDDVANVSDGSRDGNVGQHNDAGGNVR</sequence>
<feature type="region of interest" description="Disordered" evidence="5">
    <location>
        <begin position="153"/>
        <end position="260"/>
    </location>
</feature>
<dbReference type="Pfam" id="PF06803">
    <property type="entry name" value="DUF1232"/>
    <property type="match status" value="1"/>
</dbReference>
<proteinExistence type="predicted"/>
<evidence type="ECO:0000256" key="4">
    <source>
        <dbReference type="ARBA" id="ARBA00023136"/>
    </source>
</evidence>
<dbReference type="InterPro" id="IPR010652">
    <property type="entry name" value="DUF1232"/>
</dbReference>
<name>A0A7K1TD84_9BACT</name>
<dbReference type="Proteomes" id="UP000441336">
    <property type="component" value="Unassembled WGS sequence"/>
</dbReference>
<dbReference type="GO" id="GO:0012505">
    <property type="term" value="C:endomembrane system"/>
    <property type="evidence" value="ECO:0007669"/>
    <property type="project" value="UniProtKB-SubCell"/>
</dbReference>